<dbReference type="EMBL" id="ASGP02000004">
    <property type="protein sequence ID" value="KAH9511959.1"/>
    <property type="molecule type" value="Genomic_DNA"/>
</dbReference>
<reference evidence="1" key="1">
    <citation type="submission" date="2013-05" db="EMBL/GenBank/DDBJ databases">
        <authorList>
            <person name="Yim A.K.Y."/>
            <person name="Chan T.F."/>
            <person name="Ji K.M."/>
            <person name="Liu X.Y."/>
            <person name="Zhou J.W."/>
            <person name="Li R.Q."/>
            <person name="Yang K.Y."/>
            <person name="Li J."/>
            <person name="Li M."/>
            <person name="Law P.T.W."/>
            <person name="Wu Y.L."/>
            <person name="Cai Z.L."/>
            <person name="Qin H."/>
            <person name="Bao Y."/>
            <person name="Leung R.K.K."/>
            <person name="Ng P.K.S."/>
            <person name="Zou J."/>
            <person name="Zhong X.J."/>
            <person name="Ran P.X."/>
            <person name="Zhong N.S."/>
            <person name="Liu Z.G."/>
            <person name="Tsui S.K.W."/>
        </authorList>
    </citation>
    <scope>NUCLEOTIDE SEQUENCE</scope>
    <source>
        <strain evidence="1">Derf</strain>
        <tissue evidence="1">Whole organism</tissue>
    </source>
</reference>
<evidence type="ECO:0000313" key="1">
    <source>
        <dbReference type="EMBL" id="KAH9511959.1"/>
    </source>
</evidence>
<gene>
    <name evidence="1" type="ORF">DERF_010378</name>
</gene>
<name>A0A922L1Z7_DERFA</name>
<reference evidence="1" key="2">
    <citation type="journal article" date="2022" name="Res Sq">
        <title>Comparative Genomics Reveals Insights into the Divergent Evolution of Astigmatic Mites and Household Pest Adaptations.</title>
        <authorList>
            <person name="Xiong Q."/>
            <person name="Wan A.T.-Y."/>
            <person name="Liu X.-Y."/>
            <person name="Fung C.S.-H."/>
            <person name="Xiao X."/>
            <person name="Malainual N."/>
            <person name="Hou J."/>
            <person name="Wang L."/>
            <person name="Wang M."/>
            <person name="Yang K."/>
            <person name="Cui Y."/>
            <person name="Leung E."/>
            <person name="Nong W."/>
            <person name="Shin S.-K."/>
            <person name="Au S."/>
            <person name="Jeong K.Y."/>
            <person name="Chew F.T."/>
            <person name="Hui J."/>
            <person name="Leung T.F."/>
            <person name="Tungtrongchitr A."/>
            <person name="Zhong N."/>
            <person name="Liu Z."/>
            <person name="Tsui S."/>
        </authorList>
    </citation>
    <scope>NUCLEOTIDE SEQUENCE</scope>
    <source>
        <strain evidence="1">Derf</strain>
        <tissue evidence="1">Whole organism</tissue>
    </source>
</reference>
<sequence length="60" mass="6870">TQQSGSKKIKKNSQLKKHIESPLAPINKAIVVDVDVCMYFIYILHNDDDNGNKRKRNMLA</sequence>
<keyword evidence="2" id="KW-1185">Reference proteome</keyword>
<dbReference type="AlphaFoldDB" id="A0A922L1Z7"/>
<proteinExistence type="predicted"/>
<dbReference type="Proteomes" id="UP000790347">
    <property type="component" value="Unassembled WGS sequence"/>
</dbReference>
<organism evidence="1 2">
    <name type="scientific">Dermatophagoides farinae</name>
    <name type="common">American house dust mite</name>
    <dbReference type="NCBI Taxonomy" id="6954"/>
    <lineage>
        <taxon>Eukaryota</taxon>
        <taxon>Metazoa</taxon>
        <taxon>Ecdysozoa</taxon>
        <taxon>Arthropoda</taxon>
        <taxon>Chelicerata</taxon>
        <taxon>Arachnida</taxon>
        <taxon>Acari</taxon>
        <taxon>Acariformes</taxon>
        <taxon>Sarcoptiformes</taxon>
        <taxon>Astigmata</taxon>
        <taxon>Psoroptidia</taxon>
        <taxon>Analgoidea</taxon>
        <taxon>Pyroglyphidae</taxon>
        <taxon>Dermatophagoidinae</taxon>
        <taxon>Dermatophagoides</taxon>
    </lineage>
</organism>
<feature type="non-terminal residue" evidence="1">
    <location>
        <position position="1"/>
    </location>
</feature>
<evidence type="ECO:0000313" key="2">
    <source>
        <dbReference type="Proteomes" id="UP000790347"/>
    </source>
</evidence>
<accession>A0A922L1Z7</accession>
<comment type="caution">
    <text evidence="1">The sequence shown here is derived from an EMBL/GenBank/DDBJ whole genome shotgun (WGS) entry which is preliminary data.</text>
</comment>
<protein>
    <submittedName>
        <fullName evidence="1">Uncharacterized protein</fullName>
    </submittedName>
</protein>